<dbReference type="OrthoDB" id="9789113at2"/>
<keyword evidence="1" id="KW-0472">Membrane</keyword>
<keyword evidence="1" id="KW-0812">Transmembrane</keyword>
<feature type="transmembrane region" description="Helical" evidence="1">
    <location>
        <begin position="119"/>
        <end position="140"/>
    </location>
</feature>
<dbReference type="RefSeq" id="WP_072903931.1">
    <property type="nucleotide sequence ID" value="NZ_FRAD01000016.1"/>
</dbReference>
<keyword evidence="1" id="KW-1133">Transmembrane helix</keyword>
<dbReference type="Proteomes" id="UP000183952">
    <property type="component" value="Unassembled WGS sequence"/>
</dbReference>
<evidence type="ECO:0000313" key="3">
    <source>
        <dbReference type="EMBL" id="SHK18257.1"/>
    </source>
</evidence>
<evidence type="ECO:0000256" key="1">
    <source>
        <dbReference type="SAM" id="Phobius"/>
    </source>
</evidence>
<dbReference type="SUPFAM" id="SSF48317">
    <property type="entry name" value="Acid phosphatase/Vanadium-dependent haloperoxidase"/>
    <property type="match status" value="1"/>
</dbReference>
<dbReference type="STRING" id="1121331.SAMN02745248_01981"/>
<protein>
    <submittedName>
        <fullName evidence="3">PAP2 superfamily protein</fullName>
    </submittedName>
</protein>
<feature type="transmembrane region" description="Helical" evidence="1">
    <location>
        <begin position="20"/>
        <end position="46"/>
    </location>
</feature>
<proteinExistence type="predicted"/>
<dbReference type="Pfam" id="PF01569">
    <property type="entry name" value="PAP2"/>
    <property type="match status" value="1"/>
</dbReference>
<dbReference type="EMBL" id="FRAD01000016">
    <property type="protein sequence ID" value="SHK18257.1"/>
    <property type="molecule type" value="Genomic_DNA"/>
</dbReference>
<dbReference type="Gene3D" id="1.20.144.10">
    <property type="entry name" value="Phosphatidic acid phosphatase type 2/haloperoxidase"/>
    <property type="match status" value="1"/>
</dbReference>
<feature type="transmembrane region" description="Helical" evidence="1">
    <location>
        <begin position="146"/>
        <end position="168"/>
    </location>
</feature>
<feature type="transmembrane region" description="Helical" evidence="1">
    <location>
        <begin position="175"/>
        <end position="193"/>
    </location>
</feature>
<organism evidence="3 4">
    <name type="scientific">Hathewaya proteolytica DSM 3090</name>
    <dbReference type="NCBI Taxonomy" id="1121331"/>
    <lineage>
        <taxon>Bacteria</taxon>
        <taxon>Bacillati</taxon>
        <taxon>Bacillota</taxon>
        <taxon>Clostridia</taxon>
        <taxon>Eubacteriales</taxon>
        <taxon>Clostridiaceae</taxon>
        <taxon>Hathewaya</taxon>
    </lineage>
</organism>
<gene>
    <name evidence="3" type="ORF">SAMN02745248_01981</name>
</gene>
<sequence>MFTQLKLLLYLQSIRSPLLTYIFLTFTMSIETPVVILFSSILYWTVDKVFGMELLFNLSTNITLNSGLKDLIRFPRPIGSKNLTSLHLPTATGYSFPSGHTQIATTFWESMMLHFKHSYMYIIGTIFIICIGFSRIYLGVHWPTDVIGAIVTGTMCTLLCHKAFNYILNTKKNSILIYIYIPFLIICFILKDGSYIKVAGLYGGLILGYILESKFVKFSTKVPLKDKIMRGLLGILSLFLFYLALDYTFPSYLILIYLKYFATCCFAIAFVPYMFTIFHI</sequence>
<evidence type="ECO:0000259" key="2">
    <source>
        <dbReference type="SMART" id="SM00014"/>
    </source>
</evidence>
<dbReference type="InterPro" id="IPR000326">
    <property type="entry name" value="PAP2/HPO"/>
</dbReference>
<feature type="transmembrane region" description="Helical" evidence="1">
    <location>
        <begin position="199"/>
        <end position="216"/>
    </location>
</feature>
<dbReference type="AlphaFoldDB" id="A0A1M6QDV3"/>
<reference evidence="3 4" key="1">
    <citation type="submission" date="2016-11" db="EMBL/GenBank/DDBJ databases">
        <authorList>
            <person name="Jaros S."/>
            <person name="Januszkiewicz K."/>
            <person name="Wedrychowicz H."/>
        </authorList>
    </citation>
    <scope>NUCLEOTIDE SEQUENCE [LARGE SCALE GENOMIC DNA]</scope>
    <source>
        <strain evidence="3 4">DSM 3090</strain>
    </source>
</reference>
<feature type="transmembrane region" description="Helical" evidence="1">
    <location>
        <begin position="251"/>
        <end position="275"/>
    </location>
</feature>
<keyword evidence="4" id="KW-1185">Reference proteome</keyword>
<dbReference type="InterPro" id="IPR036938">
    <property type="entry name" value="PAP2/HPO_sf"/>
</dbReference>
<feature type="domain" description="Phosphatidic acid phosphatase type 2/haloperoxidase" evidence="2">
    <location>
        <begin position="49"/>
        <end position="161"/>
    </location>
</feature>
<accession>A0A1M6QDV3</accession>
<dbReference type="PANTHER" id="PTHR14969:SF13">
    <property type="entry name" value="AT30094P"/>
    <property type="match status" value="1"/>
</dbReference>
<dbReference type="PANTHER" id="PTHR14969">
    <property type="entry name" value="SPHINGOSINE-1-PHOSPHATE PHOSPHOHYDROLASE"/>
    <property type="match status" value="1"/>
</dbReference>
<name>A0A1M6QDV3_9CLOT</name>
<dbReference type="SMART" id="SM00014">
    <property type="entry name" value="acidPPc"/>
    <property type="match status" value="1"/>
</dbReference>
<feature type="transmembrane region" description="Helical" evidence="1">
    <location>
        <begin position="228"/>
        <end position="245"/>
    </location>
</feature>
<evidence type="ECO:0000313" key="4">
    <source>
        <dbReference type="Proteomes" id="UP000183952"/>
    </source>
</evidence>